<keyword evidence="1" id="KW-0233">DNA recombination</keyword>
<dbReference type="PROSITE" id="PS51898">
    <property type="entry name" value="TYR_RECOMBINASE"/>
    <property type="match status" value="1"/>
</dbReference>
<keyword evidence="4" id="KW-1185">Reference proteome</keyword>
<gene>
    <name evidence="3" type="ORF">ACFVKH_20030</name>
</gene>
<reference evidence="3 4" key="1">
    <citation type="submission" date="2024-10" db="EMBL/GenBank/DDBJ databases">
        <authorList>
            <person name="Ratan Roy A."/>
            <person name="Morales Sandoval P.H."/>
            <person name="De Los Santos Villalobos S."/>
            <person name="Chakraborty S."/>
            <person name="Mukherjee J."/>
        </authorList>
    </citation>
    <scope>NUCLEOTIDE SEQUENCE [LARGE SCALE GENOMIC DNA]</scope>
    <source>
        <strain evidence="3 4">S1</strain>
    </source>
</reference>
<proteinExistence type="predicted"/>
<comment type="caution">
    <text evidence="3">The sequence shown here is derived from an EMBL/GenBank/DDBJ whole genome shotgun (WGS) entry which is preliminary data.</text>
</comment>
<protein>
    <submittedName>
        <fullName evidence="3">Site-specific integrase</fullName>
    </submittedName>
</protein>
<dbReference type="Gene3D" id="1.10.443.10">
    <property type="entry name" value="Intergrase catalytic core"/>
    <property type="match status" value="1"/>
</dbReference>
<dbReference type="SUPFAM" id="SSF56349">
    <property type="entry name" value="DNA breaking-rejoining enzymes"/>
    <property type="match status" value="1"/>
</dbReference>
<dbReference type="InterPro" id="IPR002104">
    <property type="entry name" value="Integrase_catalytic"/>
</dbReference>
<evidence type="ECO:0000313" key="3">
    <source>
        <dbReference type="EMBL" id="MFE4108573.1"/>
    </source>
</evidence>
<accession>A0ABW6IK17</accession>
<name>A0ABW6IK17_9CYAN</name>
<evidence type="ECO:0000256" key="1">
    <source>
        <dbReference type="ARBA" id="ARBA00023172"/>
    </source>
</evidence>
<dbReference type="EMBL" id="JBHZOL010000115">
    <property type="protein sequence ID" value="MFE4108573.1"/>
    <property type="molecule type" value="Genomic_DNA"/>
</dbReference>
<evidence type="ECO:0000313" key="4">
    <source>
        <dbReference type="Proteomes" id="UP001600165"/>
    </source>
</evidence>
<dbReference type="Proteomes" id="UP001600165">
    <property type="component" value="Unassembled WGS sequence"/>
</dbReference>
<sequence>MDISGKLNQVNGRLRSAQVGVTVEQYGQSLRLRATLPPKPGSDRDRPFQQRISLGLPANPAGLKEAEKKARLVGGQLIAGEFQWEKYYPSVAEASLSKPCQEWISEFEEHYLSTGGQPATWSGDYAKVLKRLPSDRLLTAEQLEGVVLSFRPNTKSRVRACMATAAIAKFAGVAFDPASMRGNYSPAKVTRRDLPDDELIARCRDEIRNKAWQWVYGMMATYGLRNHEVFHLDLDLFPIIRVLAPTKTGAREVWPCYPEWAEAWRLGEPLLPPINLDRSNDKIGHSATSYLSPKLPFVPYDLRHAWAIRTLEFGWPDALSAQQMGHSLEVHNRTYQRWITARHHQRIYDLLVNRPDRPRPPTVTPS</sequence>
<organism evidence="3 4">
    <name type="scientific">Almyronema epifaneia S1</name>
    <dbReference type="NCBI Taxonomy" id="2991925"/>
    <lineage>
        <taxon>Bacteria</taxon>
        <taxon>Bacillati</taxon>
        <taxon>Cyanobacteriota</taxon>
        <taxon>Cyanophyceae</taxon>
        <taxon>Nodosilineales</taxon>
        <taxon>Nodosilineaceae</taxon>
        <taxon>Almyronema</taxon>
        <taxon>Almyronema epifaneia</taxon>
    </lineage>
</organism>
<dbReference type="InterPro" id="IPR013762">
    <property type="entry name" value="Integrase-like_cat_sf"/>
</dbReference>
<dbReference type="InterPro" id="IPR011010">
    <property type="entry name" value="DNA_brk_join_enz"/>
</dbReference>
<feature type="domain" description="Tyr recombinase" evidence="2">
    <location>
        <begin position="189"/>
        <end position="349"/>
    </location>
</feature>
<dbReference type="RefSeq" id="WP_377968202.1">
    <property type="nucleotide sequence ID" value="NZ_JBHZOL010000115.1"/>
</dbReference>
<evidence type="ECO:0000259" key="2">
    <source>
        <dbReference type="PROSITE" id="PS51898"/>
    </source>
</evidence>